<feature type="binding site" evidence="12">
    <location>
        <position position="199"/>
    </location>
    <ligand>
        <name>[4Fe-4S] cluster</name>
        <dbReference type="ChEBI" id="CHEBI:49883"/>
    </ligand>
</feature>
<dbReference type="HAMAP" id="MF_00942">
    <property type="entry name" value="Nth"/>
    <property type="match status" value="1"/>
</dbReference>
<keyword evidence="11 12" id="KW-0326">Glycosidase</keyword>
<dbReference type="InterPro" id="IPR003651">
    <property type="entry name" value="Endonuclease3_FeS-loop_motif"/>
</dbReference>
<dbReference type="Pfam" id="PF10576">
    <property type="entry name" value="EndIII_4Fe-2S"/>
    <property type="match status" value="1"/>
</dbReference>
<keyword evidence="15" id="KW-1185">Reference proteome</keyword>
<keyword evidence="14" id="KW-0540">Nuclease</keyword>
<dbReference type="Pfam" id="PF00730">
    <property type="entry name" value="HhH-GPD"/>
    <property type="match status" value="1"/>
</dbReference>
<dbReference type="AlphaFoldDB" id="A0A2I1IPT7"/>
<evidence type="ECO:0000256" key="7">
    <source>
        <dbReference type="ARBA" id="ARBA00023014"/>
    </source>
</evidence>
<evidence type="ECO:0000256" key="9">
    <source>
        <dbReference type="ARBA" id="ARBA00023204"/>
    </source>
</evidence>
<evidence type="ECO:0000256" key="3">
    <source>
        <dbReference type="ARBA" id="ARBA00022723"/>
    </source>
</evidence>
<keyword evidence="8 12" id="KW-0238">DNA-binding</keyword>
<accession>A0A2I1IPT7</accession>
<evidence type="ECO:0000256" key="10">
    <source>
        <dbReference type="ARBA" id="ARBA00023239"/>
    </source>
</evidence>
<keyword evidence="9 12" id="KW-0234">DNA repair</keyword>
<dbReference type="GO" id="GO:0051539">
    <property type="term" value="F:4 iron, 4 sulfur cluster binding"/>
    <property type="evidence" value="ECO:0007669"/>
    <property type="project" value="UniProtKB-UniRule"/>
</dbReference>
<evidence type="ECO:0000256" key="8">
    <source>
        <dbReference type="ARBA" id="ARBA00023125"/>
    </source>
</evidence>
<dbReference type="InterPro" id="IPR011257">
    <property type="entry name" value="DNA_glycosylase"/>
</dbReference>
<dbReference type="InterPro" id="IPR005759">
    <property type="entry name" value="Nth"/>
</dbReference>
<feature type="domain" description="HhH-GPD" evidence="13">
    <location>
        <begin position="43"/>
        <end position="190"/>
    </location>
</feature>
<dbReference type="GO" id="GO:0006285">
    <property type="term" value="P:base-excision repair, AP site formation"/>
    <property type="evidence" value="ECO:0007669"/>
    <property type="project" value="TreeGrafter"/>
</dbReference>
<keyword evidence="14" id="KW-0255">Endonuclease</keyword>
<dbReference type="GO" id="GO:0003677">
    <property type="term" value="F:DNA binding"/>
    <property type="evidence" value="ECO:0007669"/>
    <property type="project" value="UniProtKB-UniRule"/>
</dbReference>
<dbReference type="SUPFAM" id="SSF48150">
    <property type="entry name" value="DNA-glycosylase"/>
    <property type="match status" value="1"/>
</dbReference>
<name>A0A2I1IPT7_9ACTO</name>
<evidence type="ECO:0000313" key="15">
    <source>
        <dbReference type="Proteomes" id="UP000235122"/>
    </source>
</evidence>
<dbReference type="InterPro" id="IPR000445">
    <property type="entry name" value="HhH_motif"/>
</dbReference>
<feature type="binding site" evidence="12">
    <location>
        <position position="202"/>
    </location>
    <ligand>
        <name>[4Fe-4S] cluster</name>
        <dbReference type="ChEBI" id="CHEBI:49883"/>
    </ligand>
</feature>
<evidence type="ECO:0000313" key="14">
    <source>
        <dbReference type="EMBL" id="PKY73139.1"/>
    </source>
</evidence>
<evidence type="ECO:0000256" key="1">
    <source>
        <dbReference type="ARBA" id="ARBA00008343"/>
    </source>
</evidence>
<dbReference type="SMART" id="SM00525">
    <property type="entry name" value="FES"/>
    <property type="match status" value="1"/>
</dbReference>
<reference evidence="14 15" key="1">
    <citation type="submission" date="2017-12" db="EMBL/GenBank/DDBJ databases">
        <title>Phylogenetic diversity of female urinary microbiome.</title>
        <authorList>
            <person name="Thomas-White K."/>
            <person name="Wolfe A.J."/>
        </authorList>
    </citation>
    <scope>NUCLEOTIDE SEQUENCE [LARGE SCALE GENOMIC DNA]</scope>
    <source>
        <strain evidence="14 15">UMB0402</strain>
    </source>
</reference>
<keyword evidence="10 12" id="KW-0456">Lyase</keyword>
<dbReference type="GO" id="GO:0046872">
    <property type="term" value="F:metal ion binding"/>
    <property type="evidence" value="ECO:0007669"/>
    <property type="project" value="UniProtKB-KW"/>
</dbReference>
<dbReference type="InterPro" id="IPR003265">
    <property type="entry name" value="HhH-GPD_domain"/>
</dbReference>
<evidence type="ECO:0000256" key="6">
    <source>
        <dbReference type="ARBA" id="ARBA00023004"/>
    </source>
</evidence>
<dbReference type="EMBL" id="PKKO01000001">
    <property type="protein sequence ID" value="PKY73139.1"/>
    <property type="molecule type" value="Genomic_DNA"/>
</dbReference>
<gene>
    <name evidence="12 14" type="primary">nth</name>
    <name evidence="14" type="ORF">CYJ19_00675</name>
</gene>
<dbReference type="NCBIfam" id="TIGR01083">
    <property type="entry name" value="nth"/>
    <property type="match status" value="1"/>
</dbReference>
<dbReference type="STRING" id="33007.HMPREF3198_00762"/>
<comment type="caution">
    <text evidence="14">The sequence shown here is derived from an EMBL/GenBank/DDBJ whole genome shotgun (WGS) entry which is preliminary data.</text>
</comment>
<feature type="binding site" evidence="12">
    <location>
        <position position="208"/>
    </location>
    <ligand>
        <name>[4Fe-4S] cluster</name>
        <dbReference type="ChEBI" id="CHEBI:49883"/>
    </ligand>
</feature>
<keyword evidence="7 12" id="KW-0411">Iron-sulfur</keyword>
<dbReference type="InterPro" id="IPR023170">
    <property type="entry name" value="HhH_base_excis_C"/>
</dbReference>
<dbReference type="Proteomes" id="UP000235122">
    <property type="component" value="Unassembled WGS sequence"/>
</dbReference>
<evidence type="ECO:0000259" key="13">
    <source>
        <dbReference type="SMART" id="SM00478"/>
    </source>
</evidence>
<dbReference type="FunFam" id="1.10.1670.10:FF:000001">
    <property type="entry name" value="Endonuclease III"/>
    <property type="match status" value="1"/>
</dbReference>
<keyword evidence="4 12" id="KW-0227">DNA damage</keyword>
<dbReference type="FunFam" id="1.10.340.30:FF:000001">
    <property type="entry name" value="Endonuclease III"/>
    <property type="match status" value="1"/>
</dbReference>
<dbReference type="GeneID" id="35866138"/>
<keyword evidence="5 12" id="KW-0378">Hydrolase</keyword>
<dbReference type="GO" id="GO:0140078">
    <property type="term" value="F:class I DNA-(apurinic or apyrimidinic site) endonuclease activity"/>
    <property type="evidence" value="ECO:0007669"/>
    <property type="project" value="UniProtKB-EC"/>
</dbReference>
<dbReference type="Gene3D" id="1.10.1670.10">
    <property type="entry name" value="Helix-hairpin-Helix base-excision DNA repair enzymes (C-terminal)"/>
    <property type="match status" value="1"/>
</dbReference>
<feature type="binding site" evidence="12">
    <location>
        <position position="192"/>
    </location>
    <ligand>
        <name>[4Fe-4S] cluster</name>
        <dbReference type="ChEBI" id="CHEBI:49883"/>
    </ligand>
</feature>
<dbReference type="InterPro" id="IPR004035">
    <property type="entry name" value="Endouclease-III_FeS-bd_BS"/>
</dbReference>
<comment type="function">
    <text evidence="12">DNA repair enzyme that has both DNA N-glycosylase activity and AP-lyase activity. The DNA N-glycosylase activity releases various damaged pyrimidines from DNA by cleaving the N-glycosidic bond, leaving an AP (apurinic/apyrimidinic) site. The AP-lyase activity cleaves the phosphodiester bond 3' to the AP site by a beta-elimination, leaving a 3'-terminal unsaturated sugar and a product with a terminal 5'-phosphate.</text>
</comment>
<dbReference type="Pfam" id="PF00633">
    <property type="entry name" value="HHH"/>
    <property type="match status" value="1"/>
</dbReference>
<evidence type="ECO:0000256" key="4">
    <source>
        <dbReference type="ARBA" id="ARBA00022763"/>
    </source>
</evidence>
<dbReference type="GO" id="GO:0019104">
    <property type="term" value="F:DNA N-glycosylase activity"/>
    <property type="evidence" value="ECO:0007669"/>
    <property type="project" value="UniProtKB-UniRule"/>
</dbReference>
<evidence type="ECO:0000256" key="11">
    <source>
        <dbReference type="ARBA" id="ARBA00023295"/>
    </source>
</evidence>
<evidence type="ECO:0000256" key="2">
    <source>
        <dbReference type="ARBA" id="ARBA00022485"/>
    </source>
</evidence>
<dbReference type="RefSeq" id="WP_024330775.1">
    <property type="nucleotide sequence ID" value="NZ_JASOXK010000001.1"/>
</dbReference>
<protein>
    <recommendedName>
        <fullName evidence="12">Endonuclease III</fullName>
        <ecNumber evidence="12">4.2.99.18</ecNumber>
    </recommendedName>
    <alternativeName>
        <fullName evidence="12">DNA-(apurinic or apyrimidinic site) lyase</fullName>
    </alternativeName>
</protein>
<dbReference type="Gene3D" id="1.10.340.30">
    <property type="entry name" value="Hypothetical protein, domain 2"/>
    <property type="match status" value="1"/>
</dbReference>
<sequence>MLADASLHSRAVQIARTLARAYPQAKCSLNYTNAYELLVATVLSAQTTDARVNQISPRLFSTWPTPAALAKAELAQVQEVVRPLGMYRRRATALIGLAEKLVEDFGGQVPPTREQLVSLPGVGRKTANVVLGNWFGKSEITVDTHVGRITRRLGWTDQKDPLKVEADLRALLPHADWTMLCHRLIFHGREVCTARNPKCAICPIAGRCPSANPIPANK</sequence>
<keyword evidence="3 12" id="KW-0479">Metal-binding</keyword>
<dbReference type="CDD" id="cd00056">
    <property type="entry name" value="ENDO3c"/>
    <property type="match status" value="1"/>
</dbReference>
<evidence type="ECO:0000256" key="12">
    <source>
        <dbReference type="HAMAP-Rule" id="MF_00942"/>
    </source>
</evidence>
<keyword evidence="2 12" id="KW-0004">4Fe-4S</keyword>
<comment type="cofactor">
    <cofactor evidence="12">
        <name>[4Fe-4S] cluster</name>
        <dbReference type="ChEBI" id="CHEBI:49883"/>
    </cofactor>
    <text evidence="12">Binds 1 [4Fe-4S] cluster.</text>
</comment>
<organism evidence="14 15">
    <name type="scientific">Winkia neuii</name>
    <dbReference type="NCBI Taxonomy" id="33007"/>
    <lineage>
        <taxon>Bacteria</taxon>
        <taxon>Bacillati</taxon>
        <taxon>Actinomycetota</taxon>
        <taxon>Actinomycetes</taxon>
        <taxon>Actinomycetales</taxon>
        <taxon>Actinomycetaceae</taxon>
        <taxon>Winkia</taxon>
    </lineage>
</organism>
<dbReference type="PANTHER" id="PTHR10359:SF18">
    <property type="entry name" value="ENDONUCLEASE III"/>
    <property type="match status" value="1"/>
</dbReference>
<evidence type="ECO:0000256" key="5">
    <source>
        <dbReference type="ARBA" id="ARBA00022801"/>
    </source>
</evidence>
<dbReference type="PANTHER" id="PTHR10359">
    <property type="entry name" value="A/G-SPECIFIC ADENINE GLYCOSYLASE/ENDONUCLEASE III"/>
    <property type="match status" value="1"/>
</dbReference>
<dbReference type="SMART" id="SM00478">
    <property type="entry name" value="ENDO3c"/>
    <property type="match status" value="1"/>
</dbReference>
<keyword evidence="6 12" id="KW-0408">Iron</keyword>
<dbReference type="PROSITE" id="PS00764">
    <property type="entry name" value="ENDONUCLEASE_III_1"/>
    <property type="match status" value="1"/>
</dbReference>
<dbReference type="EC" id="4.2.99.18" evidence="12"/>
<comment type="similarity">
    <text evidence="1 12">Belongs to the Nth/MutY family.</text>
</comment>
<comment type="catalytic activity">
    <reaction evidence="12">
        <text>2'-deoxyribonucleotide-(2'-deoxyribose 5'-phosphate)-2'-deoxyribonucleotide-DNA = a 3'-end 2'-deoxyribonucleotide-(2,3-dehydro-2,3-deoxyribose 5'-phosphate)-DNA + a 5'-end 5'-phospho-2'-deoxyribonucleoside-DNA + H(+)</text>
        <dbReference type="Rhea" id="RHEA:66592"/>
        <dbReference type="Rhea" id="RHEA-COMP:13180"/>
        <dbReference type="Rhea" id="RHEA-COMP:16897"/>
        <dbReference type="Rhea" id="RHEA-COMP:17067"/>
        <dbReference type="ChEBI" id="CHEBI:15378"/>
        <dbReference type="ChEBI" id="CHEBI:136412"/>
        <dbReference type="ChEBI" id="CHEBI:157695"/>
        <dbReference type="ChEBI" id="CHEBI:167181"/>
        <dbReference type="EC" id="4.2.99.18"/>
    </reaction>
</comment>
<proteinExistence type="inferred from homology"/>
<dbReference type="PIRSF" id="PIRSF001435">
    <property type="entry name" value="Nth"/>
    <property type="match status" value="1"/>
</dbReference>